<gene>
    <name evidence="2" type="ORF">NCTC11343_03604</name>
</gene>
<evidence type="ECO:0000313" key="3">
    <source>
        <dbReference type="Proteomes" id="UP000251241"/>
    </source>
</evidence>
<accession>A0A2X2J3P1</accession>
<dbReference type="InterPro" id="IPR039418">
    <property type="entry name" value="LexA-like"/>
</dbReference>
<proteinExistence type="predicted"/>
<sequence length="156" mass="17748">MAIDTTGSIQISNNQFFDILLPFLEKGKPIKINVVGNSMRPFICNGDQVILATCTVDELKTGRVVLANYRNKFVLHRIISIKGRKICLAGDGNTHQIEIISPSDVKAIAIAASRNSRDLHLNAKINIGLSMLWYYLRPLRKIWRKLNKQRNYEIKK</sequence>
<dbReference type="SUPFAM" id="SSF51306">
    <property type="entry name" value="LexA/Signal peptidase"/>
    <property type="match status" value="1"/>
</dbReference>
<dbReference type="Proteomes" id="UP000251241">
    <property type="component" value="Unassembled WGS sequence"/>
</dbReference>
<dbReference type="EMBL" id="UAUU01000009">
    <property type="protein sequence ID" value="SPZ88638.1"/>
    <property type="molecule type" value="Genomic_DNA"/>
</dbReference>
<organism evidence="2 3">
    <name type="scientific">Sphingobacterium multivorum</name>
    <dbReference type="NCBI Taxonomy" id="28454"/>
    <lineage>
        <taxon>Bacteria</taxon>
        <taxon>Pseudomonadati</taxon>
        <taxon>Bacteroidota</taxon>
        <taxon>Sphingobacteriia</taxon>
        <taxon>Sphingobacteriales</taxon>
        <taxon>Sphingobacteriaceae</taxon>
        <taxon>Sphingobacterium</taxon>
    </lineage>
</organism>
<evidence type="ECO:0000313" key="2">
    <source>
        <dbReference type="EMBL" id="SPZ88638.1"/>
    </source>
</evidence>
<dbReference type="InterPro" id="IPR015927">
    <property type="entry name" value="Peptidase_S24_S26A/B/C"/>
</dbReference>
<dbReference type="Pfam" id="PF00717">
    <property type="entry name" value="Peptidase_S24"/>
    <property type="match status" value="1"/>
</dbReference>
<dbReference type="AlphaFoldDB" id="A0A2X2J3P1"/>
<protein>
    <submittedName>
        <fullName evidence="2">Signal peptidase I</fullName>
    </submittedName>
</protein>
<dbReference type="RefSeq" id="WP_112375400.1">
    <property type="nucleotide sequence ID" value="NZ_UAUU01000009.1"/>
</dbReference>
<feature type="domain" description="Peptidase S24/S26A/S26B/S26C" evidence="1">
    <location>
        <begin position="21"/>
        <end position="109"/>
    </location>
</feature>
<name>A0A2X2J3P1_SPHMU</name>
<dbReference type="InterPro" id="IPR036286">
    <property type="entry name" value="LexA/Signal_pep-like_sf"/>
</dbReference>
<dbReference type="Gene3D" id="2.10.109.10">
    <property type="entry name" value="Umud Fragment, subunit A"/>
    <property type="match status" value="1"/>
</dbReference>
<reference evidence="2 3" key="1">
    <citation type="submission" date="2018-06" db="EMBL/GenBank/DDBJ databases">
        <authorList>
            <consortium name="Pathogen Informatics"/>
            <person name="Doyle S."/>
        </authorList>
    </citation>
    <scope>NUCLEOTIDE SEQUENCE [LARGE SCALE GENOMIC DNA]</scope>
    <source>
        <strain evidence="2 3">NCTC11343</strain>
    </source>
</reference>
<evidence type="ECO:0000259" key="1">
    <source>
        <dbReference type="Pfam" id="PF00717"/>
    </source>
</evidence>
<dbReference type="CDD" id="cd06529">
    <property type="entry name" value="S24_LexA-like"/>
    <property type="match status" value="1"/>
</dbReference>